<feature type="non-terminal residue" evidence="1">
    <location>
        <position position="1"/>
    </location>
</feature>
<reference evidence="1" key="1">
    <citation type="submission" date="2013-08" db="EMBL/GenBank/DDBJ databases">
        <authorList>
            <person name="Mendez C."/>
            <person name="Richter M."/>
            <person name="Ferrer M."/>
            <person name="Sanchez J."/>
        </authorList>
    </citation>
    <scope>NUCLEOTIDE SEQUENCE</scope>
</reference>
<reference evidence="1" key="2">
    <citation type="journal article" date="2014" name="ISME J.">
        <title>Microbial stratification in low pH oxic and suboxic macroscopic growths along an acid mine drainage.</title>
        <authorList>
            <person name="Mendez-Garcia C."/>
            <person name="Mesa V."/>
            <person name="Sprenger R.R."/>
            <person name="Richter M."/>
            <person name="Diez M.S."/>
            <person name="Solano J."/>
            <person name="Bargiela R."/>
            <person name="Golyshina O.V."/>
            <person name="Manteca A."/>
            <person name="Ramos J.L."/>
            <person name="Gallego J.R."/>
            <person name="Llorente I."/>
            <person name="Martins Dos Santos V.A."/>
            <person name="Jensen O.N."/>
            <person name="Pelaez A.I."/>
            <person name="Sanchez J."/>
            <person name="Ferrer M."/>
        </authorList>
    </citation>
    <scope>NUCLEOTIDE SEQUENCE</scope>
</reference>
<comment type="caution">
    <text evidence="1">The sequence shown here is derived from an EMBL/GenBank/DDBJ whole genome shotgun (WGS) entry which is preliminary data.</text>
</comment>
<gene>
    <name evidence="1" type="ORF">B1A_00282</name>
</gene>
<protein>
    <submittedName>
        <fullName evidence="1">Uncharacterized protein</fullName>
    </submittedName>
</protein>
<sequence>ELLKGRPFKEAQKLYNNFYEVIAEKVKEGEINRAVDLRDQLPKIVKAGGNTLRKFIRGSITFDEASEDARLRGAGNYHAKKLKDFRRWLADASIDEEVDAMSDDEIKNVKYELEKIKTRIGQLATRATKPRKR</sequence>
<accession>T1DGQ2</accession>
<name>T1DGQ2_9ZZZZ</name>
<dbReference type="EMBL" id="AUZX01000215">
    <property type="protein sequence ID" value="EQD81010.1"/>
    <property type="molecule type" value="Genomic_DNA"/>
</dbReference>
<proteinExistence type="predicted"/>
<evidence type="ECO:0000313" key="1">
    <source>
        <dbReference type="EMBL" id="EQD81010.1"/>
    </source>
</evidence>
<dbReference type="AlphaFoldDB" id="T1DGQ2"/>
<organism evidence="1">
    <name type="scientific">mine drainage metagenome</name>
    <dbReference type="NCBI Taxonomy" id="410659"/>
    <lineage>
        <taxon>unclassified sequences</taxon>
        <taxon>metagenomes</taxon>
        <taxon>ecological metagenomes</taxon>
    </lineage>
</organism>